<feature type="region of interest" description="Disordered" evidence="1">
    <location>
        <begin position="29"/>
        <end position="95"/>
    </location>
</feature>
<dbReference type="InterPro" id="IPR032675">
    <property type="entry name" value="LRR_dom_sf"/>
</dbReference>
<sequence length="560" mass="62563">MSRVRGPNSALTEFLRERGIDALAIRQRYEEAQREQGEGGQNDGAAQEGITEEDGVVTVSSATSSRNSRRQSSEPAARVRSRVSKKKKRDAEDEDDELILDRIARPKPGQIEFCAECNNRFTVTAYSKPARDGGEGLLCHSCGSKYAQEEKKQKKTQISSRKKRKSVAAALLDKQDVMVPKLQDLCIKLIARYIDDVDMLGDIGEVNMDKIARILSRNRSLKDNTVRLFLVPSVKQLRFWDCSNLCSDSYKLIASFCPQLESLVLSMCGQMTDEVLDYFTEKLEHLHAIAFNGAFLIRNPCWINFFTKRGSQLTSVAISNTLRFDRTALQALVDNCADTLEELSLSRVGNIFAADLPLLLKLTKLISLEISYMRDALTDDVIIDILKLIGPQLITLNLDDCDTLSDRVLLEGIRPYCGKLQNLSLGLGENFTNEALATLFRDWEINNGLINVSLMRCTKVGDEGVQALIEHSAKTLVILNINSVYSLTDSTFHLLATSECEFLSQLDIGFVHCVGDKEVEMLSERCPSLQLIEAYGNIRITEVAKMKPGVRLIGRQSDTI</sequence>
<keyword evidence="4" id="KW-1185">Reference proteome</keyword>
<dbReference type="RefSeq" id="XP_064771295.1">
    <property type="nucleotide sequence ID" value="XM_064911808.1"/>
</dbReference>
<evidence type="ECO:0000256" key="1">
    <source>
        <dbReference type="SAM" id="MobiDB-lite"/>
    </source>
</evidence>
<comment type="caution">
    <text evidence="3">The sequence shown here is derived from an EMBL/GenBank/DDBJ whole genome shotgun (WGS) entry which is preliminary data.</text>
</comment>
<dbReference type="Pfam" id="PF23550">
    <property type="entry name" value="zf_Tbcl_Rhp7"/>
    <property type="match status" value="1"/>
</dbReference>
<feature type="domain" description="DNA repair protein rhp7 treble clef" evidence="2">
    <location>
        <begin position="108"/>
        <end position="147"/>
    </location>
</feature>
<feature type="compositionally biased region" description="Basic residues" evidence="1">
    <location>
        <begin position="79"/>
        <end position="88"/>
    </location>
</feature>
<gene>
    <name evidence="3" type="ORF">BZA70DRAFT_273272</name>
</gene>
<dbReference type="EMBL" id="JBBJBU010000001">
    <property type="protein sequence ID" value="KAK7208262.1"/>
    <property type="molecule type" value="Genomic_DNA"/>
</dbReference>
<dbReference type="SUPFAM" id="SSF52047">
    <property type="entry name" value="RNI-like"/>
    <property type="match status" value="1"/>
</dbReference>
<dbReference type="PANTHER" id="PTHR13318">
    <property type="entry name" value="PARTNER OF PAIRED, ISOFORM B-RELATED"/>
    <property type="match status" value="1"/>
</dbReference>
<evidence type="ECO:0000313" key="4">
    <source>
        <dbReference type="Proteomes" id="UP001498771"/>
    </source>
</evidence>
<name>A0ABR1FET0_9ASCO</name>
<proteinExistence type="predicted"/>
<dbReference type="Gene3D" id="3.80.10.10">
    <property type="entry name" value="Ribonuclease Inhibitor"/>
    <property type="match status" value="3"/>
</dbReference>
<organism evidence="3 4">
    <name type="scientific">Myxozyma melibiosi</name>
    <dbReference type="NCBI Taxonomy" id="54550"/>
    <lineage>
        <taxon>Eukaryota</taxon>
        <taxon>Fungi</taxon>
        <taxon>Dikarya</taxon>
        <taxon>Ascomycota</taxon>
        <taxon>Saccharomycotina</taxon>
        <taxon>Lipomycetes</taxon>
        <taxon>Lipomycetales</taxon>
        <taxon>Lipomycetaceae</taxon>
        <taxon>Myxozyma</taxon>
    </lineage>
</organism>
<dbReference type="InterPro" id="IPR056451">
    <property type="entry name" value="Znf_Tbcl_Rhp7"/>
</dbReference>
<evidence type="ECO:0000259" key="2">
    <source>
        <dbReference type="Pfam" id="PF23550"/>
    </source>
</evidence>
<protein>
    <recommendedName>
        <fullName evidence="2">DNA repair protein rhp7 treble clef domain-containing protein</fullName>
    </recommendedName>
</protein>
<evidence type="ECO:0000313" key="3">
    <source>
        <dbReference type="EMBL" id="KAK7208262.1"/>
    </source>
</evidence>
<dbReference type="InterPro" id="IPR006553">
    <property type="entry name" value="Leu-rich_rpt_Cys-con_subtyp"/>
</dbReference>
<dbReference type="SMART" id="SM00367">
    <property type="entry name" value="LRR_CC"/>
    <property type="match status" value="4"/>
</dbReference>
<accession>A0ABR1FET0</accession>
<dbReference type="GeneID" id="90037320"/>
<dbReference type="Proteomes" id="UP001498771">
    <property type="component" value="Unassembled WGS sequence"/>
</dbReference>
<reference evidence="3 4" key="1">
    <citation type="submission" date="2024-03" db="EMBL/GenBank/DDBJ databases">
        <title>Genome-scale model development and genomic sequencing of the oleaginous clade Lipomyces.</title>
        <authorList>
            <consortium name="Lawrence Berkeley National Laboratory"/>
            <person name="Czajka J.J."/>
            <person name="Han Y."/>
            <person name="Kim J."/>
            <person name="Mondo S.J."/>
            <person name="Hofstad B.A."/>
            <person name="Robles A."/>
            <person name="Haridas S."/>
            <person name="Riley R."/>
            <person name="LaButti K."/>
            <person name="Pangilinan J."/>
            <person name="Andreopoulos W."/>
            <person name="Lipzen A."/>
            <person name="Yan J."/>
            <person name="Wang M."/>
            <person name="Ng V."/>
            <person name="Grigoriev I.V."/>
            <person name="Spatafora J.W."/>
            <person name="Magnuson J.K."/>
            <person name="Baker S.E."/>
            <person name="Pomraning K.R."/>
        </authorList>
    </citation>
    <scope>NUCLEOTIDE SEQUENCE [LARGE SCALE GENOMIC DNA]</scope>
    <source>
        <strain evidence="3 4">Phaff 52-87</strain>
    </source>
</reference>